<evidence type="ECO:0000256" key="2">
    <source>
        <dbReference type="ARBA" id="ARBA00022692"/>
    </source>
</evidence>
<dbReference type="AlphaFoldDB" id="A0A8K0K6Q0"/>
<evidence type="ECO:0000256" key="1">
    <source>
        <dbReference type="ARBA" id="ARBA00004141"/>
    </source>
</evidence>
<reference evidence="7" key="1">
    <citation type="submission" date="2013-04" db="EMBL/GenBank/DDBJ databases">
        <authorList>
            <person name="Qu J."/>
            <person name="Murali S.C."/>
            <person name="Bandaranaike D."/>
            <person name="Bellair M."/>
            <person name="Blankenburg K."/>
            <person name="Chao H."/>
            <person name="Dinh H."/>
            <person name="Doddapaneni H."/>
            <person name="Downs B."/>
            <person name="Dugan-Rocha S."/>
            <person name="Elkadiri S."/>
            <person name="Gnanaolivu R.D."/>
            <person name="Hernandez B."/>
            <person name="Javaid M."/>
            <person name="Jayaseelan J.C."/>
            <person name="Lee S."/>
            <person name="Li M."/>
            <person name="Ming W."/>
            <person name="Munidasa M."/>
            <person name="Muniz J."/>
            <person name="Nguyen L."/>
            <person name="Ongeri F."/>
            <person name="Osuji N."/>
            <person name="Pu L.-L."/>
            <person name="Puazo M."/>
            <person name="Qu C."/>
            <person name="Quiroz J."/>
            <person name="Raj R."/>
            <person name="Weissenberger G."/>
            <person name="Xin Y."/>
            <person name="Zou X."/>
            <person name="Han Y."/>
            <person name="Richards S."/>
            <person name="Worley K."/>
            <person name="Muzny D."/>
            <person name="Gibbs R."/>
        </authorList>
    </citation>
    <scope>NUCLEOTIDE SEQUENCE</scope>
    <source>
        <strain evidence="7">Sampled in the wild</strain>
    </source>
</reference>
<protein>
    <recommendedName>
        <fullName evidence="6">Dendritic cell-specific transmembrane protein-like domain-containing protein</fullName>
    </recommendedName>
</protein>
<evidence type="ECO:0000256" key="4">
    <source>
        <dbReference type="ARBA" id="ARBA00023136"/>
    </source>
</evidence>
<organism evidence="7 8">
    <name type="scientific">Ladona fulva</name>
    <name type="common">Scarce chaser dragonfly</name>
    <name type="synonym">Libellula fulva</name>
    <dbReference type="NCBI Taxonomy" id="123851"/>
    <lineage>
        <taxon>Eukaryota</taxon>
        <taxon>Metazoa</taxon>
        <taxon>Ecdysozoa</taxon>
        <taxon>Arthropoda</taxon>
        <taxon>Hexapoda</taxon>
        <taxon>Insecta</taxon>
        <taxon>Pterygota</taxon>
        <taxon>Palaeoptera</taxon>
        <taxon>Odonata</taxon>
        <taxon>Epiprocta</taxon>
        <taxon>Anisoptera</taxon>
        <taxon>Libelluloidea</taxon>
        <taxon>Libellulidae</taxon>
        <taxon>Ladona</taxon>
    </lineage>
</organism>
<dbReference type="InterPro" id="IPR012858">
    <property type="entry name" value="DC_STAMP-like"/>
</dbReference>
<dbReference type="OrthoDB" id="5985669at2759"/>
<dbReference type="Proteomes" id="UP000792457">
    <property type="component" value="Unassembled WGS sequence"/>
</dbReference>
<sequence>MEDLNHDNCWITSYFCHIDDRRNIVGKSVILPLKKAERSYLRYPSSLIPCNLEIRGIVLKFVITLLETITATVIILLDQLISDILQIVKKHSRIDYSQKGTHGLTVKVKGSGMMAKLVKSLLTGFHIKQEVYSMRSNYVCLPNPTKMSSVYLYKIYGTYLIILLLIITESYTNRLKRMICAAFYEKKEKQRILHLYNQCLRRRAKLIKDTTVVVKERFREVKRIL</sequence>
<feature type="domain" description="Dendritic cell-specific transmembrane protein-like" evidence="6">
    <location>
        <begin position="6"/>
        <end position="196"/>
    </location>
</feature>
<evidence type="ECO:0000313" key="7">
    <source>
        <dbReference type="EMBL" id="KAG8228539.1"/>
    </source>
</evidence>
<keyword evidence="4 5" id="KW-0472">Membrane</keyword>
<keyword evidence="8" id="KW-1185">Reference proteome</keyword>
<keyword evidence="3 5" id="KW-1133">Transmembrane helix</keyword>
<evidence type="ECO:0000259" key="6">
    <source>
        <dbReference type="Pfam" id="PF07782"/>
    </source>
</evidence>
<keyword evidence="2 5" id="KW-0812">Transmembrane</keyword>
<accession>A0A8K0K6Q0</accession>
<dbReference type="PANTHER" id="PTHR21041:SF17">
    <property type="entry name" value="E3 UBIQUITIN-PROTEIN LIGASE DCST1"/>
    <property type="match status" value="1"/>
</dbReference>
<proteinExistence type="predicted"/>
<comment type="caution">
    <text evidence="7">The sequence shown here is derived from an EMBL/GenBank/DDBJ whole genome shotgun (WGS) entry which is preliminary data.</text>
</comment>
<evidence type="ECO:0000256" key="5">
    <source>
        <dbReference type="SAM" id="Phobius"/>
    </source>
</evidence>
<dbReference type="GO" id="GO:0016020">
    <property type="term" value="C:membrane"/>
    <property type="evidence" value="ECO:0007669"/>
    <property type="project" value="UniProtKB-SubCell"/>
</dbReference>
<feature type="transmembrane region" description="Helical" evidence="5">
    <location>
        <begin position="151"/>
        <end position="168"/>
    </location>
</feature>
<evidence type="ECO:0000313" key="8">
    <source>
        <dbReference type="Proteomes" id="UP000792457"/>
    </source>
</evidence>
<evidence type="ECO:0000256" key="3">
    <source>
        <dbReference type="ARBA" id="ARBA00022989"/>
    </source>
</evidence>
<name>A0A8K0K6Q0_LADFU</name>
<dbReference type="Pfam" id="PF07782">
    <property type="entry name" value="DC_STAMP"/>
    <property type="match status" value="1"/>
</dbReference>
<comment type="subcellular location">
    <subcellularLocation>
        <location evidence="1">Membrane</location>
        <topology evidence="1">Multi-pass membrane protein</topology>
    </subcellularLocation>
</comment>
<reference evidence="7" key="2">
    <citation type="submission" date="2017-10" db="EMBL/GenBank/DDBJ databases">
        <title>Ladona fulva Genome sequencing and assembly.</title>
        <authorList>
            <person name="Murali S."/>
            <person name="Richards S."/>
            <person name="Bandaranaike D."/>
            <person name="Bellair M."/>
            <person name="Blankenburg K."/>
            <person name="Chao H."/>
            <person name="Dinh H."/>
            <person name="Doddapaneni H."/>
            <person name="Dugan-Rocha S."/>
            <person name="Elkadiri S."/>
            <person name="Gnanaolivu R."/>
            <person name="Hernandez B."/>
            <person name="Skinner E."/>
            <person name="Javaid M."/>
            <person name="Lee S."/>
            <person name="Li M."/>
            <person name="Ming W."/>
            <person name="Munidasa M."/>
            <person name="Muniz J."/>
            <person name="Nguyen L."/>
            <person name="Hughes D."/>
            <person name="Osuji N."/>
            <person name="Pu L.-L."/>
            <person name="Puazo M."/>
            <person name="Qu C."/>
            <person name="Quiroz J."/>
            <person name="Raj R."/>
            <person name="Weissenberger G."/>
            <person name="Xin Y."/>
            <person name="Zou X."/>
            <person name="Han Y."/>
            <person name="Worley K."/>
            <person name="Muzny D."/>
            <person name="Gibbs R."/>
        </authorList>
    </citation>
    <scope>NUCLEOTIDE SEQUENCE</scope>
    <source>
        <strain evidence="7">Sampled in the wild</strain>
    </source>
</reference>
<dbReference type="InterPro" id="IPR051856">
    <property type="entry name" value="CSR-E3_Ligase_Protein"/>
</dbReference>
<gene>
    <name evidence="7" type="ORF">J437_LFUL008996</name>
</gene>
<dbReference type="EMBL" id="KZ308376">
    <property type="protein sequence ID" value="KAG8228539.1"/>
    <property type="molecule type" value="Genomic_DNA"/>
</dbReference>
<feature type="non-terminal residue" evidence="7">
    <location>
        <position position="225"/>
    </location>
</feature>
<dbReference type="PANTHER" id="PTHR21041">
    <property type="entry name" value="DENDRITIC CELL-SPECIFIC TRANSMEMBRANE PROTEIN"/>
    <property type="match status" value="1"/>
</dbReference>
<feature type="transmembrane region" description="Helical" evidence="5">
    <location>
        <begin position="57"/>
        <end position="77"/>
    </location>
</feature>